<evidence type="ECO:0000256" key="10">
    <source>
        <dbReference type="ARBA" id="ARBA00023268"/>
    </source>
</evidence>
<evidence type="ECO:0000256" key="8">
    <source>
        <dbReference type="ARBA" id="ARBA00023204"/>
    </source>
</evidence>
<keyword evidence="10" id="KW-0511">Multifunctional enzyme</keyword>
<dbReference type="GO" id="GO:0000703">
    <property type="term" value="F:oxidized pyrimidine nucleobase lesion DNA N-glycosylase activity"/>
    <property type="evidence" value="ECO:0007669"/>
    <property type="project" value="TreeGrafter"/>
</dbReference>
<dbReference type="SUPFAM" id="SSF81624">
    <property type="entry name" value="N-terminal domain of MutM-like DNA repair proteins"/>
    <property type="match status" value="1"/>
</dbReference>
<dbReference type="InterPro" id="IPR000214">
    <property type="entry name" value="Znf_DNA_glyclase/AP_lyase"/>
</dbReference>
<keyword evidence="5" id="KW-0378">Hydrolase</keyword>
<keyword evidence="4 12" id="KW-0863">Zinc-finger</keyword>
<keyword evidence="3" id="KW-0227">DNA damage</keyword>
<keyword evidence="7" id="KW-0238">DNA-binding</keyword>
<dbReference type="EC" id="4.2.99.18" evidence="14"/>
<dbReference type="InterPro" id="IPR010979">
    <property type="entry name" value="Ribosomal_uS13-like_H2TH"/>
</dbReference>
<dbReference type="NCBIfam" id="NF007763">
    <property type="entry name" value="PRK10445.1"/>
    <property type="match status" value="1"/>
</dbReference>
<dbReference type="SMART" id="SM01232">
    <property type="entry name" value="H2TH"/>
    <property type="match status" value="1"/>
</dbReference>
<keyword evidence="2" id="KW-0479">Metal-binding</keyword>
<keyword evidence="15" id="KW-1185">Reference proteome</keyword>
<dbReference type="Gene3D" id="3.20.190.10">
    <property type="entry name" value="MutM-like, N-terminal"/>
    <property type="match status" value="1"/>
</dbReference>
<evidence type="ECO:0000256" key="2">
    <source>
        <dbReference type="ARBA" id="ARBA00022723"/>
    </source>
</evidence>
<sequence>MLFAHGQRAQVAVVSVQSRGKAILTCFEDGTTVYSHNQLYGRWITRRRGGVPETNRSLRFAVHNAKHSAFLYSASDIEILAQEDVNTHPYLQKLGPDPLLEEVSEAEILQRFKDPKFSRRQLGTLLLDQGFVGGIGNYLRSEILWYAGVHPKAKLAELEQTRLELLAQGTYLLMQRAYETGGVTNEPDRVAKMKANGIRRRDYRHFVFGHESKPCPTCDEAIIREDHASRRVYLCPSCQR</sequence>
<evidence type="ECO:0000256" key="4">
    <source>
        <dbReference type="ARBA" id="ARBA00022771"/>
    </source>
</evidence>
<dbReference type="PANTHER" id="PTHR42697">
    <property type="entry name" value="ENDONUCLEASE 8"/>
    <property type="match status" value="1"/>
</dbReference>
<evidence type="ECO:0000256" key="1">
    <source>
        <dbReference type="ARBA" id="ARBA00009409"/>
    </source>
</evidence>
<dbReference type="Pfam" id="PF06831">
    <property type="entry name" value="H2TH"/>
    <property type="match status" value="1"/>
</dbReference>
<dbReference type="OrthoDB" id="9800855at2"/>
<dbReference type="GO" id="GO:0140078">
    <property type="term" value="F:class I DNA-(apurinic or apyrimidinic site) endonuclease activity"/>
    <property type="evidence" value="ECO:0007669"/>
    <property type="project" value="UniProtKB-EC"/>
</dbReference>
<evidence type="ECO:0000313" key="15">
    <source>
        <dbReference type="Proteomes" id="UP000321595"/>
    </source>
</evidence>
<reference evidence="14 15" key="1">
    <citation type="submission" date="2019-08" db="EMBL/GenBank/DDBJ databases">
        <authorList>
            <person name="Liang Q."/>
        </authorList>
    </citation>
    <scope>NUCLEOTIDE SEQUENCE [LARGE SCALE GENOMIC DNA]</scope>
    <source>
        <strain evidence="14 15">V1718</strain>
    </source>
</reference>
<evidence type="ECO:0000256" key="11">
    <source>
        <dbReference type="ARBA" id="ARBA00023295"/>
    </source>
</evidence>
<accession>A0A5B8XJS9</accession>
<dbReference type="Gene3D" id="1.10.8.50">
    <property type="match status" value="1"/>
</dbReference>
<dbReference type="InterPro" id="IPR015886">
    <property type="entry name" value="H2TH_FPG"/>
</dbReference>
<evidence type="ECO:0000256" key="5">
    <source>
        <dbReference type="ARBA" id="ARBA00022801"/>
    </source>
</evidence>
<protein>
    <submittedName>
        <fullName evidence="14">Endonuclease VIII</fullName>
        <ecNumber evidence="14">4.2.99.18</ecNumber>
    </submittedName>
</protein>
<dbReference type="EMBL" id="CP042467">
    <property type="protein sequence ID" value="QED25775.1"/>
    <property type="molecule type" value="Genomic_DNA"/>
</dbReference>
<keyword evidence="14" id="KW-0540">Nuclease</keyword>
<gene>
    <name evidence="14" type="ORF">FRD01_00550</name>
</gene>
<evidence type="ECO:0000256" key="7">
    <source>
        <dbReference type="ARBA" id="ARBA00023125"/>
    </source>
</evidence>
<proteinExistence type="inferred from homology"/>
<keyword evidence="8" id="KW-0234">DNA repair</keyword>
<evidence type="ECO:0000256" key="6">
    <source>
        <dbReference type="ARBA" id="ARBA00022833"/>
    </source>
</evidence>
<dbReference type="GO" id="GO:0008270">
    <property type="term" value="F:zinc ion binding"/>
    <property type="evidence" value="ECO:0007669"/>
    <property type="project" value="UniProtKB-KW"/>
</dbReference>
<dbReference type="Proteomes" id="UP000321595">
    <property type="component" value="Chromosome"/>
</dbReference>
<evidence type="ECO:0000259" key="13">
    <source>
        <dbReference type="PROSITE" id="PS51066"/>
    </source>
</evidence>
<dbReference type="PANTHER" id="PTHR42697:SF1">
    <property type="entry name" value="ENDONUCLEASE 8"/>
    <property type="match status" value="1"/>
</dbReference>
<dbReference type="GO" id="GO:0003684">
    <property type="term" value="F:damaged DNA binding"/>
    <property type="evidence" value="ECO:0007669"/>
    <property type="project" value="InterPro"/>
</dbReference>
<name>A0A5B8XJS9_9DELT</name>
<evidence type="ECO:0000256" key="9">
    <source>
        <dbReference type="ARBA" id="ARBA00023239"/>
    </source>
</evidence>
<feature type="domain" description="FPG-type" evidence="13">
    <location>
        <begin position="206"/>
        <end position="240"/>
    </location>
</feature>
<dbReference type="PROSITE" id="PS51066">
    <property type="entry name" value="ZF_FPG_2"/>
    <property type="match status" value="1"/>
</dbReference>
<dbReference type="InterPro" id="IPR035937">
    <property type="entry name" value="FPG_N"/>
</dbReference>
<dbReference type="SUPFAM" id="SSF46946">
    <property type="entry name" value="S13-like H2TH domain"/>
    <property type="match status" value="1"/>
</dbReference>
<dbReference type="KEGG" id="bbae:FRD01_00550"/>
<evidence type="ECO:0000256" key="3">
    <source>
        <dbReference type="ARBA" id="ARBA00022763"/>
    </source>
</evidence>
<dbReference type="AlphaFoldDB" id="A0A5B8XJS9"/>
<evidence type="ECO:0000256" key="12">
    <source>
        <dbReference type="PROSITE-ProRule" id="PRU00391"/>
    </source>
</evidence>
<comment type="similarity">
    <text evidence="1">Belongs to the FPG family.</text>
</comment>
<evidence type="ECO:0000313" key="14">
    <source>
        <dbReference type="EMBL" id="QED25775.1"/>
    </source>
</evidence>
<organism evidence="14 15">
    <name type="scientific">Microvenator marinus</name>
    <dbReference type="NCBI Taxonomy" id="2600177"/>
    <lineage>
        <taxon>Bacteria</taxon>
        <taxon>Deltaproteobacteria</taxon>
        <taxon>Bradymonadales</taxon>
        <taxon>Microvenatoraceae</taxon>
        <taxon>Microvenator</taxon>
    </lineage>
</organism>
<keyword evidence="11" id="KW-0326">Glycosidase</keyword>
<keyword evidence="9 14" id="KW-0456">Lyase</keyword>
<dbReference type="SUPFAM" id="SSF57716">
    <property type="entry name" value="Glucocorticoid receptor-like (DNA-binding domain)"/>
    <property type="match status" value="1"/>
</dbReference>
<keyword evidence="6" id="KW-0862">Zinc</keyword>
<keyword evidence="14" id="KW-0255">Endonuclease</keyword>
<dbReference type="GO" id="GO:0006284">
    <property type="term" value="P:base-excision repair"/>
    <property type="evidence" value="ECO:0007669"/>
    <property type="project" value="InterPro"/>
</dbReference>